<reference evidence="2 3" key="1">
    <citation type="submission" date="2019-08" db="EMBL/GenBank/DDBJ databases">
        <authorList>
            <person name="Peeters C."/>
        </authorList>
    </citation>
    <scope>NUCLEOTIDE SEQUENCE [LARGE SCALE GENOMIC DNA]</scope>
    <source>
        <strain evidence="2 3">LMG 31011</strain>
    </source>
</reference>
<dbReference type="Proteomes" id="UP000366819">
    <property type="component" value="Unassembled WGS sequence"/>
</dbReference>
<gene>
    <name evidence="2" type="ORF">PAQ31011_05108</name>
</gene>
<keyword evidence="1" id="KW-0812">Transmembrane</keyword>
<evidence type="ECO:0000313" key="2">
    <source>
        <dbReference type="EMBL" id="VVE56469.1"/>
    </source>
</evidence>
<evidence type="ECO:0000313" key="3">
    <source>
        <dbReference type="Proteomes" id="UP000366819"/>
    </source>
</evidence>
<evidence type="ECO:0000256" key="1">
    <source>
        <dbReference type="SAM" id="Phobius"/>
    </source>
</evidence>
<dbReference type="AlphaFoldDB" id="A0A5E4Z5V9"/>
<evidence type="ECO:0008006" key="4">
    <source>
        <dbReference type="Google" id="ProtNLM"/>
    </source>
</evidence>
<dbReference type="RefSeq" id="WP_150578381.1">
    <property type="nucleotide sequence ID" value="NZ_CABPSN010000012.1"/>
</dbReference>
<dbReference type="InterPro" id="IPR007973">
    <property type="entry name" value="Pilus_assembly_TraE"/>
</dbReference>
<dbReference type="Pfam" id="PF05309">
    <property type="entry name" value="TraE"/>
    <property type="match status" value="1"/>
</dbReference>
<organism evidence="2 3">
    <name type="scientific">Pandoraea aquatica</name>
    <dbReference type="NCBI Taxonomy" id="2508290"/>
    <lineage>
        <taxon>Bacteria</taxon>
        <taxon>Pseudomonadati</taxon>
        <taxon>Pseudomonadota</taxon>
        <taxon>Betaproteobacteria</taxon>
        <taxon>Burkholderiales</taxon>
        <taxon>Burkholderiaceae</taxon>
        <taxon>Pandoraea</taxon>
    </lineage>
</organism>
<name>A0A5E4Z5V9_9BURK</name>
<dbReference type="EMBL" id="CABPSN010000012">
    <property type="protein sequence ID" value="VVE56469.1"/>
    <property type="molecule type" value="Genomic_DNA"/>
</dbReference>
<feature type="transmembrane region" description="Helical" evidence="1">
    <location>
        <begin position="20"/>
        <end position="40"/>
    </location>
</feature>
<sequence>MEIATRNKSLAELSRDNRRLTAAVALIAAAMLVLSIKVFFTNEIIVNQVPGMPNGAKIEKSGMDVGAKQAIVVAVTTMLASVNPSNAESIKHFIQPFLSPDAYTKVSKAIDDKVATLRTQRELGSYYFVTRGFDLDEKLGLLFVKGDLHTVNAAKDTSEPWVFEYPVSFSNYQMVITDVVSYPGDRVRNSKWIEAQTKK</sequence>
<accession>A0A5E4Z5V9</accession>
<keyword evidence="3" id="KW-1185">Reference proteome</keyword>
<protein>
    <recommendedName>
        <fullName evidence="4">Type VI secretion protein</fullName>
    </recommendedName>
</protein>
<proteinExistence type="predicted"/>
<keyword evidence="1" id="KW-1133">Transmembrane helix</keyword>
<dbReference type="OrthoDB" id="8997757at2"/>
<keyword evidence="1" id="KW-0472">Membrane</keyword>